<dbReference type="InterPro" id="IPR013691">
    <property type="entry name" value="MeTrfase_14"/>
</dbReference>
<sequence>MIASKTTHGRCRLCDKALNTSFMDLGMSPLCESFLTAEQTDAMEPFYPLHALVCDSCFLVQLKEYVQPEHIFTEYAYFSSYSTSWVEHARRYCEMIKGRLALGAHSRVYEIASNDGYLLQHFLPLGVPVTGIEPAANVAEVARKKNIPTLVEFFGLNLAQRLASEGKTADLIIGNNVLAQVPDLNDFTAGMAHLLAPQGVITLEFPHLEKLINENQFDTIYHEHFSYFSLVTIDRMAKRHGLKVFDVEEIGTHGGSLRVYLCRDGAAHAVSPKVIALLAHERQIGFEDIASYARFAAGVHDTKRKLLSFLIACKDKGARICGYGAPGKGNTLLNYCGIGTDFLDFTVDRNPYKHGRYTPGMHIPIYPVEVINEVKPDYLFILPWNLKNEIVAQMRHVGDWGCKFIVPIPSVHVIDPKEVSKELSK</sequence>
<gene>
    <name evidence="3" type="ORF">SAMN05444171_4525</name>
</gene>
<dbReference type="Gene3D" id="6.10.250.3100">
    <property type="match status" value="1"/>
</dbReference>
<proteinExistence type="predicted"/>
<dbReference type="Pfam" id="PF08421">
    <property type="entry name" value="Methyltransf_13"/>
    <property type="match status" value="1"/>
</dbReference>
<dbReference type="Gene3D" id="6.20.50.110">
    <property type="entry name" value="Methyltransferase, zinc-binding domain"/>
    <property type="match status" value="1"/>
</dbReference>
<dbReference type="PANTHER" id="PTHR43861:SF5">
    <property type="entry name" value="BLL5978 PROTEIN"/>
    <property type="match status" value="1"/>
</dbReference>
<dbReference type="GO" id="GO:0008168">
    <property type="term" value="F:methyltransferase activity"/>
    <property type="evidence" value="ECO:0007669"/>
    <property type="project" value="UniProtKB-KW"/>
</dbReference>
<dbReference type="PANTHER" id="PTHR43861">
    <property type="entry name" value="TRANS-ACONITATE 2-METHYLTRANSFERASE-RELATED"/>
    <property type="match status" value="1"/>
</dbReference>
<accession>A0A1M7BNX4</accession>
<keyword evidence="3" id="KW-0489">Methyltransferase</keyword>
<evidence type="ECO:0000313" key="3">
    <source>
        <dbReference type="EMBL" id="SED58625.1"/>
    </source>
</evidence>
<organism evidence="3 4">
    <name type="scientific">Bradyrhizobium lablabi</name>
    <dbReference type="NCBI Taxonomy" id="722472"/>
    <lineage>
        <taxon>Bacteria</taxon>
        <taxon>Pseudomonadati</taxon>
        <taxon>Pseudomonadota</taxon>
        <taxon>Alphaproteobacteria</taxon>
        <taxon>Hyphomicrobiales</taxon>
        <taxon>Nitrobacteraceae</taxon>
        <taxon>Bradyrhizobium</taxon>
    </lineage>
</organism>
<reference evidence="3 4" key="1">
    <citation type="submission" date="2016-10" db="EMBL/GenBank/DDBJ databases">
        <authorList>
            <person name="de Groot N.N."/>
        </authorList>
    </citation>
    <scope>NUCLEOTIDE SEQUENCE [LARGE SCALE GENOMIC DNA]</scope>
    <source>
        <strain evidence="3 4">GAS522</strain>
    </source>
</reference>
<dbReference type="InterPro" id="IPR013630">
    <property type="entry name" value="Methyltransf_Zn-bd_dom_put"/>
</dbReference>
<dbReference type="SUPFAM" id="SSF53335">
    <property type="entry name" value="S-adenosyl-L-methionine-dependent methyltransferases"/>
    <property type="match status" value="1"/>
</dbReference>
<dbReference type="InterPro" id="IPR038576">
    <property type="entry name" value="Methyltransf_Zn-bd_dom_put_sf"/>
</dbReference>
<feature type="domain" description="Methyltransferase putative zinc binding" evidence="1">
    <location>
        <begin position="11"/>
        <end position="72"/>
    </location>
</feature>
<name>A0A1M7BNX4_9BRAD</name>
<keyword evidence="3" id="KW-0808">Transferase</keyword>
<dbReference type="Gene3D" id="3.40.50.150">
    <property type="entry name" value="Vaccinia Virus protein VP39"/>
    <property type="match status" value="1"/>
</dbReference>
<feature type="domain" description="C-methyltransferase" evidence="2">
    <location>
        <begin position="252"/>
        <end position="409"/>
    </location>
</feature>
<evidence type="ECO:0000313" key="4">
    <source>
        <dbReference type="Proteomes" id="UP000183208"/>
    </source>
</evidence>
<evidence type="ECO:0000259" key="1">
    <source>
        <dbReference type="Pfam" id="PF08421"/>
    </source>
</evidence>
<protein>
    <submittedName>
        <fullName evidence="3">Methyltransferase domain-containing protein</fullName>
    </submittedName>
</protein>
<dbReference type="Gene3D" id="3.40.50.720">
    <property type="entry name" value="NAD(P)-binding Rossmann-like Domain"/>
    <property type="match status" value="1"/>
</dbReference>
<dbReference type="GO" id="GO:0032259">
    <property type="term" value="P:methylation"/>
    <property type="evidence" value="ECO:0007669"/>
    <property type="project" value="UniProtKB-KW"/>
</dbReference>
<evidence type="ECO:0000259" key="2">
    <source>
        <dbReference type="Pfam" id="PF08484"/>
    </source>
</evidence>
<dbReference type="EMBL" id="FNTI01000001">
    <property type="protein sequence ID" value="SED58625.1"/>
    <property type="molecule type" value="Genomic_DNA"/>
</dbReference>
<dbReference type="Pfam" id="PF08484">
    <property type="entry name" value="Methyltransf_14"/>
    <property type="match status" value="1"/>
</dbReference>
<dbReference type="AlphaFoldDB" id="A0A1M7BNX4"/>
<dbReference type="InterPro" id="IPR029063">
    <property type="entry name" value="SAM-dependent_MTases_sf"/>
</dbReference>
<dbReference type="Pfam" id="PF13489">
    <property type="entry name" value="Methyltransf_23"/>
    <property type="match status" value="1"/>
</dbReference>
<dbReference type="CDD" id="cd02440">
    <property type="entry name" value="AdoMet_MTases"/>
    <property type="match status" value="1"/>
</dbReference>
<dbReference type="Proteomes" id="UP000183208">
    <property type="component" value="Unassembled WGS sequence"/>
</dbReference>